<comment type="caution">
    <text evidence="1">The sequence shown here is derived from an EMBL/GenBank/DDBJ whole genome shotgun (WGS) entry which is preliminary data.</text>
</comment>
<protein>
    <submittedName>
        <fullName evidence="1">Uncharacterized protein</fullName>
    </submittedName>
</protein>
<gene>
    <name evidence="1" type="ORF">RRG08_024778</name>
</gene>
<evidence type="ECO:0000313" key="2">
    <source>
        <dbReference type="Proteomes" id="UP001283361"/>
    </source>
</evidence>
<dbReference type="Proteomes" id="UP001283361">
    <property type="component" value="Unassembled WGS sequence"/>
</dbReference>
<evidence type="ECO:0000313" key="1">
    <source>
        <dbReference type="EMBL" id="KAK3733978.1"/>
    </source>
</evidence>
<dbReference type="AlphaFoldDB" id="A0AAE0Y6N0"/>
<organism evidence="1 2">
    <name type="scientific">Elysia crispata</name>
    <name type="common">lettuce slug</name>
    <dbReference type="NCBI Taxonomy" id="231223"/>
    <lineage>
        <taxon>Eukaryota</taxon>
        <taxon>Metazoa</taxon>
        <taxon>Spiralia</taxon>
        <taxon>Lophotrochozoa</taxon>
        <taxon>Mollusca</taxon>
        <taxon>Gastropoda</taxon>
        <taxon>Heterobranchia</taxon>
        <taxon>Euthyneura</taxon>
        <taxon>Panpulmonata</taxon>
        <taxon>Sacoglossa</taxon>
        <taxon>Placobranchoidea</taxon>
        <taxon>Plakobranchidae</taxon>
        <taxon>Elysia</taxon>
    </lineage>
</organism>
<name>A0AAE0Y6N0_9GAST</name>
<reference evidence="1" key="1">
    <citation type="journal article" date="2023" name="G3 (Bethesda)">
        <title>A reference genome for the long-term kleptoplast-retaining sea slug Elysia crispata morphotype clarki.</title>
        <authorList>
            <person name="Eastman K.E."/>
            <person name="Pendleton A.L."/>
            <person name="Shaikh M.A."/>
            <person name="Suttiyut T."/>
            <person name="Ogas R."/>
            <person name="Tomko P."/>
            <person name="Gavelis G."/>
            <person name="Widhalm J.R."/>
            <person name="Wisecaver J.H."/>
        </authorList>
    </citation>
    <scope>NUCLEOTIDE SEQUENCE</scope>
    <source>
        <strain evidence="1">ECLA1</strain>
    </source>
</reference>
<sequence length="124" mass="13601">MASFETTRLQGYQATSVPVMPPSFSSQDEFQMAAAEVVIKTPRQTVSVCCSTANDRKSRFRTGLLRIELATLDPTSTDSHIRDRTAAIFLAFKCPVDHVINVCFGNRASGDSSSQPCFLGSEKY</sequence>
<keyword evidence="2" id="KW-1185">Reference proteome</keyword>
<dbReference type="EMBL" id="JAWDGP010006871">
    <property type="protein sequence ID" value="KAK3733978.1"/>
    <property type="molecule type" value="Genomic_DNA"/>
</dbReference>
<accession>A0AAE0Y6N0</accession>
<proteinExistence type="predicted"/>